<dbReference type="GO" id="GO:0005242">
    <property type="term" value="F:inward rectifier potassium channel activity"/>
    <property type="evidence" value="ECO:0007669"/>
    <property type="project" value="TreeGrafter"/>
</dbReference>
<dbReference type="GO" id="GO:0086013">
    <property type="term" value="P:membrane repolarization during cardiac muscle cell action potential"/>
    <property type="evidence" value="ECO:0007669"/>
    <property type="project" value="TreeGrafter"/>
</dbReference>
<dbReference type="OrthoDB" id="432483at2759"/>
<dbReference type="Gene3D" id="3.30.450.20">
    <property type="entry name" value="PAS domain"/>
    <property type="match status" value="1"/>
</dbReference>
<dbReference type="SUPFAM" id="SSF55785">
    <property type="entry name" value="PYP-like sensor domain (PAS domain)"/>
    <property type="match status" value="1"/>
</dbReference>
<comment type="caution">
    <text evidence="1">The sequence shown here is derived from an EMBL/GenBank/DDBJ whole genome shotgun (WGS) entry which is preliminary data.</text>
</comment>
<evidence type="ECO:0008006" key="3">
    <source>
        <dbReference type="Google" id="ProtNLM"/>
    </source>
</evidence>
<proteinExistence type="predicted"/>
<dbReference type="GO" id="GO:0060307">
    <property type="term" value="P:regulation of ventricular cardiac muscle cell membrane repolarization"/>
    <property type="evidence" value="ECO:0007669"/>
    <property type="project" value="TreeGrafter"/>
</dbReference>
<dbReference type="EMBL" id="BEZZ01003254">
    <property type="protein sequence ID" value="GCC19292.1"/>
    <property type="molecule type" value="Genomic_DNA"/>
</dbReference>
<gene>
    <name evidence="1" type="ORF">chiPu_0021026</name>
</gene>
<protein>
    <recommendedName>
        <fullName evidence="3">PAS domain-containing protein</fullName>
    </recommendedName>
</protein>
<dbReference type="InterPro" id="IPR050818">
    <property type="entry name" value="KCNH_animal-type"/>
</dbReference>
<name>A0A401RMA8_CHIPU</name>
<organism evidence="1 2">
    <name type="scientific">Chiloscyllium punctatum</name>
    <name type="common">Brownbanded bambooshark</name>
    <name type="synonym">Hemiscyllium punctatum</name>
    <dbReference type="NCBI Taxonomy" id="137246"/>
    <lineage>
        <taxon>Eukaryota</taxon>
        <taxon>Metazoa</taxon>
        <taxon>Chordata</taxon>
        <taxon>Craniata</taxon>
        <taxon>Vertebrata</taxon>
        <taxon>Chondrichthyes</taxon>
        <taxon>Elasmobranchii</taxon>
        <taxon>Galeomorphii</taxon>
        <taxon>Galeoidea</taxon>
        <taxon>Orectolobiformes</taxon>
        <taxon>Hemiscylliidae</taxon>
        <taxon>Chiloscyllium</taxon>
    </lineage>
</organism>
<accession>A0A401RMA8</accession>
<reference evidence="1 2" key="1">
    <citation type="journal article" date="2018" name="Nat. Ecol. Evol.">
        <title>Shark genomes provide insights into elasmobranch evolution and the origin of vertebrates.</title>
        <authorList>
            <person name="Hara Y"/>
            <person name="Yamaguchi K"/>
            <person name="Onimaru K"/>
            <person name="Kadota M"/>
            <person name="Koyanagi M"/>
            <person name="Keeley SD"/>
            <person name="Tatsumi K"/>
            <person name="Tanaka K"/>
            <person name="Motone F"/>
            <person name="Kageyama Y"/>
            <person name="Nozu R"/>
            <person name="Adachi N"/>
            <person name="Nishimura O"/>
            <person name="Nakagawa R"/>
            <person name="Tanegashima C"/>
            <person name="Kiyatake I"/>
            <person name="Matsumoto R"/>
            <person name="Murakumo K"/>
            <person name="Nishida K"/>
            <person name="Terakita A"/>
            <person name="Kuratani S"/>
            <person name="Sato K"/>
            <person name="Hyodo S Kuraku.S."/>
        </authorList>
    </citation>
    <scope>NUCLEOTIDE SEQUENCE [LARGE SCALE GENOMIC DNA]</scope>
</reference>
<dbReference type="STRING" id="137246.A0A401RMA8"/>
<dbReference type="Proteomes" id="UP000287033">
    <property type="component" value="Unassembled WGS sequence"/>
</dbReference>
<dbReference type="PANTHER" id="PTHR10217:SF468">
    <property type="entry name" value="POTASSIUM VOLTAGE-GATED CHANNEL SUBFAMILY H MEMBER 6"/>
    <property type="match status" value="1"/>
</dbReference>
<dbReference type="GO" id="GO:0005886">
    <property type="term" value="C:plasma membrane"/>
    <property type="evidence" value="ECO:0007669"/>
    <property type="project" value="TreeGrafter"/>
</dbReference>
<evidence type="ECO:0000313" key="1">
    <source>
        <dbReference type="EMBL" id="GCC19292.1"/>
    </source>
</evidence>
<sequence>MFGYSRVEIMQKPGTCDFLTGPATPESAMAQLAQALLGSEEMKVELLYYRKDEAHDGRGGRIIACSRH</sequence>
<evidence type="ECO:0000313" key="2">
    <source>
        <dbReference type="Proteomes" id="UP000287033"/>
    </source>
</evidence>
<dbReference type="GO" id="GO:0086091">
    <property type="term" value="P:regulation of heart rate by cardiac conduction"/>
    <property type="evidence" value="ECO:0007669"/>
    <property type="project" value="TreeGrafter"/>
</dbReference>
<keyword evidence="2" id="KW-1185">Reference proteome</keyword>
<dbReference type="InterPro" id="IPR035965">
    <property type="entry name" value="PAS-like_dom_sf"/>
</dbReference>
<dbReference type="PANTHER" id="PTHR10217">
    <property type="entry name" value="VOLTAGE AND LIGAND GATED POTASSIUM CHANNEL"/>
    <property type="match status" value="1"/>
</dbReference>
<dbReference type="AlphaFoldDB" id="A0A401RMA8"/>